<dbReference type="Gene3D" id="3.40.50.80">
    <property type="entry name" value="Nucleotide-binding domain of ferredoxin-NADP reductase (FNR) module"/>
    <property type="match status" value="1"/>
</dbReference>
<dbReference type="GO" id="GO:0015677">
    <property type="term" value="P:copper ion import"/>
    <property type="evidence" value="ECO:0007669"/>
    <property type="project" value="TreeGrafter"/>
</dbReference>
<dbReference type="Pfam" id="PF01794">
    <property type="entry name" value="Ferric_reduct"/>
    <property type="match status" value="1"/>
</dbReference>
<feature type="chain" id="PRO_5007897642" evidence="8">
    <location>
        <begin position="18"/>
        <end position="739"/>
    </location>
</feature>
<feature type="transmembrane region" description="Helical" evidence="7">
    <location>
        <begin position="365"/>
        <end position="384"/>
    </location>
</feature>
<evidence type="ECO:0000259" key="9">
    <source>
        <dbReference type="Pfam" id="PF01794"/>
    </source>
</evidence>
<evidence type="ECO:0000313" key="10">
    <source>
        <dbReference type="EMBL" id="OAA78087.1"/>
    </source>
</evidence>
<name>A0A168HQ91_CORDF</name>
<dbReference type="OrthoDB" id="167398at2759"/>
<dbReference type="GO" id="GO:0000293">
    <property type="term" value="F:ferric-chelate reductase activity"/>
    <property type="evidence" value="ECO:0007669"/>
    <property type="project" value="TreeGrafter"/>
</dbReference>
<feature type="transmembrane region" description="Helical" evidence="7">
    <location>
        <begin position="328"/>
        <end position="353"/>
    </location>
</feature>
<dbReference type="CDD" id="cd06186">
    <property type="entry name" value="NOX_Duox_like_FAD_NADP"/>
    <property type="match status" value="1"/>
</dbReference>
<accession>A0A168HQ91</accession>
<dbReference type="GO" id="GO:0006879">
    <property type="term" value="P:intracellular iron ion homeostasis"/>
    <property type="evidence" value="ECO:0007669"/>
    <property type="project" value="TreeGrafter"/>
</dbReference>
<protein>
    <submittedName>
        <fullName evidence="10">Ferric-chelate reductase</fullName>
    </submittedName>
</protein>
<keyword evidence="6 7" id="KW-0472">Membrane</keyword>
<evidence type="ECO:0000256" key="6">
    <source>
        <dbReference type="ARBA" id="ARBA00023136"/>
    </source>
</evidence>
<sequence>MGLAGFLLAILVGLVAGQEGLSNGKAKNGLIGYGIRLYEPACAHACWDTIAYMTNCTTDMSISRFLNPDVAGPLRNSSKENEVEQATYCNAQYEPYLQTLAWCIHQECQDESELDLERFWWNEGPGKDNSSIETYSQLWARVKDTQMRPIDEHSTLNYTATVPHDQWKPSYDNIVTLVRIEITHERYALILFLSCALIPIGLSLLRFLPWPAAFVSRFHAHVIDPPLIGYRQNELIGQVFMMPTRGQALFITYIWLINIILSGTGYWFLPGSYWFKNDTHQTLTHVANRFGMLSFANIPLLILFAGRNNVLLWLTNWPRTTFLMMHRWIAVICMLEAVAHTFMFFYAYSVSWYAMTMSVLVTQGYWLWGAAGTIGLLVLVVTAVQPLRRRAYEIFVFIHIVVSIIVLAGCYQHVVLRYGRQRGFETWVYVALAIWGFDRALRLVRALRRGVKKAYISPVDADYMRVDIPGVSARGHVYLHFPTVSKWRIWESHPFSVAGSSCHNTNKHGYTLDLDKADATPIGYAVSTPTHMAASWDKHMVASWDSPPVVQRKAGVTLFIKKQKGLTAQLGALNTGDVGIPVMMEGSYNEEVTFMQENHLEPTPDYQNIICFAGGVGITGVLPFLDKFGGLTSHGSKRLFWTVRSMPLVYAVEDMLGAYAGAQGSERRWGDIDVSISFGRFSIRSALQEHLDSVSGGSIVVVCGPANMADQVRMLVTTMAANPERKNTPLKLVVESFAW</sequence>
<feature type="transmembrane region" description="Helical" evidence="7">
    <location>
        <begin position="248"/>
        <end position="269"/>
    </location>
</feature>
<keyword evidence="2" id="KW-0813">Transport</keyword>
<feature type="transmembrane region" description="Helical" evidence="7">
    <location>
        <begin position="187"/>
        <end position="208"/>
    </location>
</feature>
<evidence type="ECO:0000256" key="8">
    <source>
        <dbReference type="SAM" id="SignalP"/>
    </source>
</evidence>
<proteinExistence type="predicted"/>
<dbReference type="PANTHER" id="PTHR32361">
    <property type="entry name" value="FERRIC/CUPRIC REDUCTASE TRANSMEMBRANE COMPONENT"/>
    <property type="match status" value="1"/>
</dbReference>
<evidence type="ECO:0000256" key="5">
    <source>
        <dbReference type="ARBA" id="ARBA00023065"/>
    </source>
</evidence>
<keyword evidence="4 7" id="KW-1133">Transmembrane helix</keyword>
<feature type="signal peptide" evidence="8">
    <location>
        <begin position="1"/>
        <end position="17"/>
    </location>
</feature>
<evidence type="ECO:0000256" key="7">
    <source>
        <dbReference type="SAM" id="Phobius"/>
    </source>
</evidence>
<evidence type="ECO:0000256" key="1">
    <source>
        <dbReference type="ARBA" id="ARBA00004141"/>
    </source>
</evidence>
<dbReference type="SUPFAM" id="SSF52343">
    <property type="entry name" value="Ferredoxin reductase-like, C-terminal NADP-linked domain"/>
    <property type="match status" value="1"/>
</dbReference>
<dbReference type="SFLD" id="SFLDG01168">
    <property type="entry name" value="Ferric_reductase_subgroup_(FRE"/>
    <property type="match status" value="1"/>
</dbReference>
<keyword evidence="11" id="KW-1185">Reference proteome</keyword>
<dbReference type="GO" id="GO:0006826">
    <property type="term" value="P:iron ion transport"/>
    <property type="evidence" value="ECO:0007669"/>
    <property type="project" value="TreeGrafter"/>
</dbReference>
<feature type="domain" description="Ferric oxidoreductase" evidence="9">
    <location>
        <begin position="290"/>
        <end position="410"/>
    </location>
</feature>
<dbReference type="SFLD" id="SFLDS00052">
    <property type="entry name" value="Ferric_Reductase_Domain"/>
    <property type="match status" value="1"/>
</dbReference>
<evidence type="ECO:0000313" key="11">
    <source>
        <dbReference type="Proteomes" id="UP000076881"/>
    </source>
</evidence>
<comment type="subcellular location">
    <subcellularLocation>
        <location evidence="1">Membrane</location>
        <topology evidence="1">Multi-pass membrane protein</topology>
    </subcellularLocation>
</comment>
<comment type="caution">
    <text evidence="10">The sequence shown here is derived from an EMBL/GenBank/DDBJ whole genome shotgun (WGS) entry which is preliminary data.</text>
</comment>
<dbReference type="PANTHER" id="PTHR32361:SF9">
    <property type="entry name" value="FERRIC REDUCTASE TRANSMEMBRANE COMPONENT 3-RELATED"/>
    <property type="match status" value="1"/>
</dbReference>
<dbReference type="EMBL" id="AZHF01000003">
    <property type="protein sequence ID" value="OAA78087.1"/>
    <property type="molecule type" value="Genomic_DNA"/>
</dbReference>
<keyword evidence="5" id="KW-0406">Ion transport</keyword>
<organism evidence="10 11">
    <name type="scientific">Akanthomyces lecanii RCEF 1005</name>
    <dbReference type="NCBI Taxonomy" id="1081108"/>
    <lineage>
        <taxon>Eukaryota</taxon>
        <taxon>Fungi</taxon>
        <taxon>Dikarya</taxon>
        <taxon>Ascomycota</taxon>
        <taxon>Pezizomycotina</taxon>
        <taxon>Sordariomycetes</taxon>
        <taxon>Hypocreomycetidae</taxon>
        <taxon>Hypocreales</taxon>
        <taxon>Cordycipitaceae</taxon>
        <taxon>Akanthomyces</taxon>
        <taxon>Cordyceps confragosa</taxon>
    </lineage>
</organism>
<keyword evidence="3 7" id="KW-0812">Transmembrane</keyword>
<feature type="transmembrane region" description="Helical" evidence="7">
    <location>
        <begin position="391"/>
        <end position="414"/>
    </location>
</feature>
<dbReference type="InterPro" id="IPR039261">
    <property type="entry name" value="FNR_nucleotide-bd"/>
</dbReference>
<gene>
    <name evidence="10" type="ORF">LEL_04910</name>
</gene>
<dbReference type="AlphaFoldDB" id="A0A168HQ91"/>
<evidence type="ECO:0000256" key="3">
    <source>
        <dbReference type="ARBA" id="ARBA00022692"/>
    </source>
</evidence>
<evidence type="ECO:0000256" key="4">
    <source>
        <dbReference type="ARBA" id="ARBA00022989"/>
    </source>
</evidence>
<dbReference type="InterPro" id="IPR051410">
    <property type="entry name" value="Ferric/Cupric_Reductase"/>
</dbReference>
<reference evidence="10 11" key="1">
    <citation type="journal article" date="2016" name="Genome Biol. Evol.">
        <title>Divergent and convergent evolution of fungal pathogenicity.</title>
        <authorList>
            <person name="Shang Y."/>
            <person name="Xiao G."/>
            <person name="Zheng P."/>
            <person name="Cen K."/>
            <person name="Zhan S."/>
            <person name="Wang C."/>
        </authorList>
    </citation>
    <scope>NUCLEOTIDE SEQUENCE [LARGE SCALE GENOMIC DNA]</scope>
    <source>
        <strain evidence="10 11">RCEF 1005</strain>
    </source>
</reference>
<feature type="transmembrane region" description="Helical" evidence="7">
    <location>
        <begin position="289"/>
        <end position="307"/>
    </location>
</feature>
<dbReference type="Proteomes" id="UP000076881">
    <property type="component" value="Unassembled WGS sequence"/>
</dbReference>
<evidence type="ECO:0000256" key="2">
    <source>
        <dbReference type="ARBA" id="ARBA00022448"/>
    </source>
</evidence>
<keyword evidence="8" id="KW-0732">Signal</keyword>
<dbReference type="InterPro" id="IPR013130">
    <property type="entry name" value="Fe3_Rdtase_TM_dom"/>
</dbReference>
<dbReference type="GO" id="GO:0005886">
    <property type="term" value="C:plasma membrane"/>
    <property type="evidence" value="ECO:0007669"/>
    <property type="project" value="TreeGrafter"/>
</dbReference>
<dbReference type="STRING" id="1081108.A0A168HQ91"/>